<dbReference type="SUPFAM" id="SSF111331">
    <property type="entry name" value="NAD kinase/diacylglycerol kinase-like"/>
    <property type="match status" value="1"/>
</dbReference>
<reference evidence="4 5" key="1">
    <citation type="submission" date="2020-02" db="EMBL/GenBank/DDBJ databases">
        <authorList>
            <person name="Li X.-J."/>
            <person name="Feng X.-M."/>
        </authorList>
    </citation>
    <scope>NUCLEOTIDE SEQUENCE [LARGE SCALE GENOMIC DNA]</scope>
    <source>
        <strain evidence="4 5">CGMCC 4.7225</strain>
    </source>
</reference>
<comment type="cofactor">
    <cofactor evidence="1">
        <name>Mg(2+)</name>
        <dbReference type="ChEBI" id="CHEBI:18420"/>
    </cofactor>
</comment>
<dbReference type="RefSeq" id="WP_163820024.1">
    <property type="nucleotide sequence ID" value="NZ_JAAGOB010000010.1"/>
</dbReference>
<dbReference type="InterPro" id="IPR001206">
    <property type="entry name" value="Diacylglycerol_kinase_cat_dom"/>
</dbReference>
<dbReference type="EMBL" id="JAAGOB010000010">
    <property type="protein sequence ID" value="NED97244.1"/>
    <property type="molecule type" value="Genomic_DNA"/>
</dbReference>
<organism evidence="4 5">
    <name type="scientific">Phytoactinopolyspora alkaliphila</name>
    <dbReference type="NCBI Taxonomy" id="1783498"/>
    <lineage>
        <taxon>Bacteria</taxon>
        <taxon>Bacillati</taxon>
        <taxon>Actinomycetota</taxon>
        <taxon>Actinomycetes</taxon>
        <taxon>Jiangellales</taxon>
        <taxon>Jiangellaceae</taxon>
        <taxon>Phytoactinopolyspora</taxon>
    </lineage>
</organism>
<evidence type="ECO:0000256" key="1">
    <source>
        <dbReference type="ARBA" id="ARBA00001946"/>
    </source>
</evidence>
<keyword evidence="4" id="KW-0418">Kinase</keyword>
<evidence type="ECO:0000259" key="3">
    <source>
        <dbReference type="PROSITE" id="PS50146"/>
    </source>
</evidence>
<evidence type="ECO:0000313" key="5">
    <source>
        <dbReference type="Proteomes" id="UP000469185"/>
    </source>
</evidence>
<dbReference type="GO" id="GO:0004143">
    <property type="term" value="F:ATP-dependent diacylglycerol kinase activity"/>
    <property type="evidence" value="ECO:0007669"/>
    <property type="project" value="TreeGrafter"/>
</dbReference>
<keyword evidence="4" id="KW-0808">Transferase</keyword>
<dbReference type="InterPro" id="IPR017438">
    <property type="entry name" value="ATP-NAD_kinase_N"/>
</dbReference>
<keyword evidence="5" id="KW-1185">Reference proteome</keyword>
<sequence length="311" mass="33372">MRALVVVNPRATTTTERTRDVLLSALRNDLELQVAETTHRGHATELGRQARNDGLDLVVALGGDGTVNELINGLLESGPGQRAGDVPDIAMVPGGSTNVLTRNLGIPENPIEATGLLLDALRDGRRQPLGLGRLDDRYFTFTAGAGLDADVIHAVEDARDGGRKATPALYIRTALRRYFAQPDRRHGAITLEPDGSPEARVSGLGVVVISNCSPWTYLGSRPLRPTPYADFNAGLDVFGLDSLALVPTLASVAQMATRRGPRGRHVVSLHNQRGFTLRAERPVPVQVDGDYIGERDLVTVSAVPDAIRVAY</sequence>
<dbReference type="SMART" id="SM00046">
    <property type="entry name" value="DAGKc"/>
    <property type="match status" value="1"/>
</dbReference>
<protein>
    <submittedName>
        <fullName evidence="4">Diacylglycerol kinase family lipid kinase</fullName>
    </submittedName>
</protein>
<feature type="domain" description="DAGKc" evidence="3">
    <location>
        <begin position="1"/>
        <end position="138"/>
    </location>
</feature>
<dbReference type="Gene3D" id="2.60.200.40">
    <property type="match status" value="1"/>
</dbReference>
<comment type="caution">
    <text evidence="4">The sequence shown here is derived from an EMBL/GenBank/DDBJ whole genome shotgun (WGS) entry which is preliminary data.</text>
</comment>
<dbReference type="Proteomes" id="UP000469185">
    <property type="component" value="Unassembled WGS sequence"/>
</dbReference>
<comment type="similarity">
    <text evidence="2">Belongs to the diacylglycerol/lipid kinase family.</text>
</comment>
<dbReference type="Pfam" id="PF00781">
    <property type="entry name" value="DAGK_cat"/>
    <property type="match status" value="1"/>
</dbReference>
<dbReference type="InterPro" id="IPR050187">
    <property type="entry name" value="Lipid_Phosphate_FormReg"/>
</dbReference>
<evidence type="ECO:0000313" key="4">
    <source>
        <dbReference type="EMBL" id="NED97244.1"/>
    </source>
</evidence>
<dbReference type="GO" id="GO:0005886">
    <property type="term" value="C:plasma membrane"/>
    <property type="evidence" value="ECO:0007669"/>
    <property type="project" value="TreeGrafter"/>
</dbReference>
<dbReference type="InterPro" id="IPR016064">
    <property type="entry name" value="NAD/diacylglycerol_kinase_sf"/>
</dbReference>
<dbReference type="PANTHER" id="PTHR12358:SF106">
    <property type="entry name" value="LIPID KINASE YEGS"/>
    <property type="match status" value="1"/>
</dbReference>
<dbReference type="PROSITE" id="PS50146">
    <property type="entry name" value="DAGK"/>
    <property type="match status" value="1"/>
</dbReference>
<proteinExistence type="inferred from homology"/>
<dbReference type="AlphaFoldDB" id="A0A6N9YQJ9"/>
<gene>
    <name evidence="4" type="ORF">G1H11_18250</name>
</gene>
<accession>A0A6N9YQJ9</accession>
<name>A0A6N9YQJ9_9ACTN</name>
<evidence type="ECO:0000256" key="2">
    <source>
        <dbReference type="ARBA" id="ARBA00005983"/>
    </source>
</evidence>
<dbReference type="Gene3D" id="3.40.50.10330">
    <property type="entry name" value="Probable inorganic polyphosphate/atp-NAD kinase, domain 1"/>
    <property type="match status" value="1"/>
</dbReference>
<dbReference type="PANTHER" id="PTHR12358">
    <property type="entry name" value="SPHINGOSINE KINASE"/>
    <property type="match status" value="1"/>
</dbReference>